<reference evidence="1 2" key="1">
    <citation type="submission" date="2013-12" db="EMBL/GenBank/DDBJ databases">
        <authorList>
            <person name="Zelazny A."/>
            <person name="Olivier K."/>
            <person name="Holland S."/>
            <person name="Lenaerts A."/>
            <person name="Ordway D."/>
            <person name="DeGroote M.A."/>
            <person name="Parker T."/>
            <person name="Sizemore C."/>
            <person name="Tallon L.J."/>
            <person name="Sadzewicz L.K."/>
            <person name="Sengamalay N."/>
            <person name="Fraser C.M."/>
            <person name="Hine E."/>
            <person name="Shefchek K.A."/>
            <person name="Das S.P."/>
            <person name="Tettelin H."/>
        </authorList>
    </citation>
    <scope>NUCLEOTIDE SEQUENCE [LARGE SCALE GENOMIC DNA]</scope>
    <source>
        <strain evidence="1 2">1956</strain>
    </source>
</reference>
<dbReference type="PATRIC" id="fig|1299331.3.peg.3799"/>
<protein>
    <submittedName>
        <fullName evidence="1">Uncharacterized protein</fullName>
    </submittedName>
</protein>
<evidence type="ECO:0000313" key="1">
    <source>
        <dbReference type="EMBL" id="EUA55735.1"/>
    </source>
</evidence>
<gene>
    <name evidence="1" type="ORF">I550_3890</name>
</gene>
<dbReference type="Proteomes" id="UP000020825">
    <property type="component" value="Unassembled WGS sequence"/>
</dbReference>
<sequence>MPQILVGSRLSFDFSHPAIIAHHARVLPVVIASAAVAGRHYRPSPGAARTGIIRRWADVRFPDIDRS</sequence>
<evidence type="ECO:0000313" key="2">
    <source>
        <dbReference type="Proteomes" id="UP000020825"/>
    </source>
</evidence>
<organism evidence="1 2">
    <name type="scientific">Mycobacterium intracellulare 1956</name>
    <dbReference type="NCBI Taxonomy" id="1299331"/>
    <lineage>
        <taxon>Bacteria</taxon>
        <taxon>Bacillati</taxon>
        <taxon>Actinomycetota</taxon>
        <taxon>Actinomycetes</taxon>
        <taxon>Mycobacteriales</taxon>
        <taxon>Mycobacteriaceae</taxon>
        <taxon>Mycobacterium</taxon>
        <taxon>Mycobacterium avium complex (MAC)</taxon>
    </lineage>
</organism>
<proteinExistence type="predicted"/>
<accession>X8CKG1</accession>
<dbReference type="EMBL" id="JAOG01000002">
    <property type="protein sequence ID" value="EUA55735.1"/>
    <property type="molecule type" value="Genomic_DNA"/>
</dbReference>
<name>X8CKG1_MYCIT</name>
<dbReference type="AlphaFoldDB" id="X8CKG1"/>
<comment type="caution">
    <text evidence="1">The sequence shown here is derived from an EMBL/GenBank/DDBJ whole genome shotgun (WGS) entry which is preliminary data.</text>
</comment>